<proteinExistence type="inferred from homology"/>
<feature type="domain" description="UmuC" evidence="3">
    <location>
        <begin position="22"/>
        <end position="149"/>
    </location>
</feature>
<dbReference type="InterPro" id="IPR001126">
    <property type="entry name" value="UmuC"/>
</dbReference>
<sequence length="500" mass="57297">MQQRFVFIWLKYLKTDWFSIHKPELSGKAFVLATPQRGRMAITAVNREAMTQGIKVGMVVADARAICPTLQVLDDRPDLSEKLLKSLGEWCLRYTPVVAIDSPDGLVLDISGCAHLWGGESTYLKAIKMSFKKQGYHTRMAMADTIGAAWAIAHFGWENAIIPPGEQNTALLRLPLSALRLSSDLLILLQKLGLYKIADIIHFPSASLRRRFGNEIGIRLDQALGHALENVQAIQPIQPYQERLPCLEPIINVRGIEIALKKLLDGLCDRLEREEKGLRTACFMGYRVDGKIEKIEIETSAASRHSQHLFKLFELKIATMEPALGIELFTLEAKKVEHLVAEQEVLWIERAGVGHVEVAELLDKIKTKWGDHCVKRYIPEAHYWPERSFKTTSSLQEMPGMEWSLIRPRPIRILTKPEKIEVTAPVPDYPPMLFRYRGKVHTVKKADGPERIAHEWWLEDNEHRDYYCVEDAEGQRYWLFRVGHYNEGKLNIWYLHGFFA</sequence>
<evidence type="ECO:0000256" key="2">
    <source>
        <dbReference type="ARBA" id="ARBA00022763"/>
    </source>
</evidence>
<organism evidence="4 5">
    <name type="scientific">Olivibacter oleidegradans</name>
    <dbReference type="NCBI Taxonomy" id="760123"/>
    <lineage>
        <taxon>Bacteria</taxon>
        <taxon>Pseudomonadati</taxon>
        <taxon>Bacteroidota</taxon>
        <taxon>Sphingobacteriia</taxon>
        <taxon>Sphingobacteriales</taxon>
        <taxon>Sphingobacteriaceae</taxon>
        <taxon>Olivibacter</taxon>
    </lineage>
</organism>
<dbReference type="Gene3D" id="3.40.1170.60">
    <property type="match status" value="1"/>
</dbReference>
<evidence type="ECO:0000256" key="1">
    <source>
        <dbReference type="ARBA" id="ARBA00010945"/>
    </source>
</evidence>
<accession>A0ABV6HJM7</accession>
<dbReference type="SUPFAM" id="SSF56672">
    <property type="entry name" value="DNA/RNA polymerases"/>
    <property type="match status" value="1"/>
</dbReference>
<dbReference type="InterPro" id="IPR043502">
    <property type="entry name" value="DNA/RNA_pol_sf"/>
</dbReference>
<name>A0ABV6HJM7_9SPHI</name>
<dbReference type="PANTHER" id="PTHR35369">
    <property type="entry name" value="BLR3025 PROTEIN-RELATED"/>
    <property type="match status" value="1"/>
</dbReference>
<evidence type="ECO:0000313" key="4">
    <source>
        <dbReference type="EMBL" id="MFC0319065.1"/>
    </source>
</evidence>
<dbReference type="CDD" id="cd03468">
    <property type="entry name" value="PolY_like"/>
    <property type="match status" value="1"/>
</dbReference>
<keyword evidence="2" id="KW-0227">DNA damage</keyword>
<dbReference type="PANTHER" id="PTHR35369:SF2">
    <property type="entry name" value="BLR3025 PROTEIN"/>
    <property type="match status" value="1"/>
</dbReference>
<dbReference type="Gene3D" id="3.30.70.270">
    <property type="match status" value="1"/>
</dbReference>
<dbReference type="RefSeq" id="WP_130857858.1">
    <property type="nucleotide sequence ID" value="NZ_JBHLWO010000002.1"/>
</dbReference>
<dbReference type="PROSITE" id="PS50173">
    <property type="entry name" value="UMUC"/>
    <property type="match status" value="1"/>
</dbReference>
<dbReference type="Pfam" id="PF00817">
    <property type="entry name" value="IMS"/>
    <property type="match status" value="1"/>
</dbReference>
<comment type="similarity">
    <text evidence="1">Belongs to the DNA polymerase type-Y family.</text>
</comment>
<comment type="caution">
    <text evidence="4">The sequence shown here is derived from an EMBL/GenBank/DDBJ whole genome shotgun (WGS) entry which is preliminary data.</text>
</comment>
<dbReference type="Proteomes" id="UP001589774">
    <property type="component" value="Unassembled WGS sequence"/>
</dbReference>
<keyword evidence="5" id="KW-1185">Reference proteome</keyword>
<evidence type="ECO:0000259" key="3">
    <source>
        <dbReference type="PROSITE" id="PS50173"/>
    </source>
</evidence>
<gene>
    <name evidence="4" type="ORF">ACFFI0_12145</name>
</gene>
<evidence type="ECO:0000313" key="5">
    <source>
        <dbReference type="Proteomes" id="UP001589774"/>
    </source>
</evidence>
<dbReference type="InterPro" id="IPR043128">
    <property type="entry name" value="Rev_trsase/Diguanyl_cyclase"/>
</dbReference>
<protein>
    <submittedName>
        <fullName evidence="4">DNA polymerase Y family protein</fullName>
    </submittedName>
</protein>
<dbReference type="InterPro" id="IPR050356">
    <property type="entry name" value="SulA_CellDiv_inhibitor"/>
</dbReference>
<reference evidence="4 5" key="1">
    <citation type="submission" date="2024-09" db="EMBL/GenBank/DDBJ databases">
        <authorList>
            <person name="Sun Q."/>
            <person name="Mori K."/>
        </authorList>
    </citation>
    <scope>NUCLEOTIDE SEQUENCE [LARGE SCALE GENOMIC DNA]</scope>
    <source>
        <strain evidence="4 5">CCM 7765</strain>
    </source>
</reference>
<dbReference type="EMBL" id="JBHLWO010000002">
    <property type="protein sequence ID" value="MFC0319065.1"/>
    <property type="molecule type" value="Genomic_DNA"/>
</dbReference>